<dbReference type="KEGG" id="plt:Plut_1654"/>
<gene>
    <name evidence="2" type="ordered locus">Plut_1654</name>
</gene>
<dbReference type="CDD" id="cd07983">
    <property type="entry name" value="LPLAT_DUF374-like"/>
    <property type="match status" value="1"/>
</dbReference>
<evidence type="ECO:0000259" key="1">
    <source>
        <dbReference type="Pfam" id="PF04028"/>
    </source>
</evidence>
<dbReference type="Pfam" id="PF04028">
    <property type="entry name" value="DUF374"/>
    <property type="match status" value="1"/>
</dbReference>
<evidence type="ECO:0000313" key="2">
    <source>
        <dbReference type="EMBL" id="ABB24508.1"/>
    </source>
</evidence>
<dbReference type="eggNOG" id="COG2121">
    <property type="taxonomic scope" value="Bacteria"/>
</dbReference>
<name>Q3B2C3_CHLL3</name>
<evidence type="ECO:0000313" key="3">
    <source>
        <dbReference type="Proteomes" id="UP000002709"/>
    </source>
</evidence>
<dbReference type="HOGENOM" id="CLU_086327_1_0_10"/>
<organism evidence="2 3">
    <name type="scientific">Chlorobium luteolum (strain DSM 273 / BCRC 81028 / 2530)</name>
    <name type="common">Pelodictyon luteolum</name>
    <dbReference type="NCBI Taxonomy" id="319225"/>
    <lineage>
        <taxon>Bacteria</taxon>
        <taxon>Pseudomonadati</taxon>
        <taxon>Chlorobiota</taxon>
        <taxon>Chlorobiia</taxon>
        <taxon>Chlorobiales</taxon>
        <taxon>Chlorobiaceae</taxon>
        <taxon>Chlorobium/Pelodictyon group</taxon>
        <taxon>Pelodictyon</taxon>
    </lineage>
</organism>
<dbReference type="EMBL" id="CP000096">
    <property type="protein sequence ID" value="ABB24508.1"/>
    <property type="molecule type" value="Genomic_DNA"/>
</dbReference>
<dbReference type="AlphaFoldDB" id="Q3B2C3"/>
<keyword evidence="3" id="KW-1185">Reference proteome</keyword>
<dbReference type="InterPro" id="IPR007172">
    <property type="entry name" value="DUF374"/>
</dbReference>
<protein>
    <recommendedName>
        <fullName evidence="1">DUF374 domain-containing protein</fullName>
    </recommendedName>
</protein>
<dbReference type="Proteomes" id="UP000002709">
    <property type="component" value="Chromosome"/>
</dbReference>
<feature type="domain" description="DUF374" evidence="1">
    <location>
        <begin position="67"/>
        <end position="132"/>
    </location>
</feature>
<dbReference type="STRING" id="319225.Plut_1654"/>
<proteinExistence type="predicted"/>
<accession>Q3B2C3</accession>
<sequence>MARPTHMALPAIISSRVLPAALRLLYRSLRLSVRPRGFSLPAPDESCIFAFWHGDMAVGWLFVRRLWPDRDASAVVSLSEDGSILSLALKRFGFRLIRGSSSKGGSEVRAAMQGALQRGNLVVLTPDGPRGPLHRFKYGTIRIASESGVPIIFARIGFTGGWQLKSWDRFIIPHPFSKVTLELHRLDVPRFDSEEKLRTYSELLSDRLGHA</sequence>
<reference evidence="3" key="1">
    <citation type="submission" date="2005-08" db="EMBL/GenBank/DDBJ databases">
        <title>Complete sequence of Pelodictyon luteolum DSM 273.</title>
        <authorList>
            <consortium name="US DOE Joint Genome Institute"/>
            <person name="Copeland A."/>
            <person name="Lucas S."/>
            <person name="Lapidus A."/>
            <person name="Barry K."/>
            <person name="Detter J.C."/>
            <person name="Glavina T."/>
            <person name="Hammon N."/>
            <person name="Israni S."/>
            <person name="Pitluck S."/>
            <person name="Bryant D."/>
            <person name="Schmutz J."/>
            <person name="Larimer F."/>
            <person name="Land M."/>
            <person name="Kyrpides N."/>
            <person name="Ivanova N."/>
            <person name="Richardson P."/>
        </authorList>
    </citation>
    <scope>NUCLEOTIDE SEQUENCE [LARGE SCALE GENOMIC DNA]</scope>
    <source>
        <strain evidence="3">DSM 273 / BCRC 81028 / 2530</strain>
    </source>
</reference>